<name>A0A6A5TH10_9PLEO</name>
<keyword evidence="2" id="KW-1185">Reference proteome</keyword>
<evidence type="ECO:0000313" key="2">
    <source>
        <dbReference type="Proteomes" id="UP000800035"/>
    </source>
</evidence>
<dbReference type="Proteomes" id="UP000800035">
    <property type="component" value="Unassembled WGS sequence"/>
</dbReference>
<reference evidence="1" key="1">
    <citation type="journal article" date="2020" name="Stud. Mycol.">
        <title>101 Dothideomycetes genomes: a test case for predicting lifestyles and emergence of pathogens.</title>
        <authorList>
            <person name="Haridas S."/>
            <person name="Albert R."/>
            <person name="Binder M."/>
            <person name="Bloem J."/>
            <person name="Labutti K."/>
            <person name="Salamov A."/>
            <person name="Andreopoulos B."/>
            <person name="Baker S."/>
            <person name="Barry K."/>
            <person name="Bills G."/>
            <person name="Bluhm B."/>
            <person name="Cannon C."/>
            <person name="Castanera R."/>
            <person name="Culley D."/>
            <person name="Daum C."/>
            <person name="Ezra D."/>
            <person name="Gonzalez J."/>
            <person name="Henrissat B."/>
            <person name="Kuo A."/>
            <person name="Liang C."/>
            <person name="Lipzen A."/>
            <person name="Lutzoni F."/>
            <person name="Magnuson J."/>
            <person name="Mondo S."/>
            <person name="Nolan M."/>
            <person name="Ohm R."/>
            <person name="Pangilinan J."/>
            <person name="Park H.-J."/>
            <person name="Ramirez L."/>
            <person name="Alfaro M."/>
            <person name="Sun H."/>
            <person name="Tritt A."/>
            <person name="Yoshinaga Y."/>
            <person name="Zwiers L.-H."/>
            <person name="Turgeon B."/>
            <person name="Goodwin S."/>
            <person name="Spatafora J."/>
            <person name="Crous P."/>
            <person name="Grigoriev I."/>
        </authorList>
    </citation>
    <scope>NUCLEOTIDE SEQUENCE</scope>
    <source>
        <strain evidence="1">CBS 675.92</strain>
    </source>
</reference>
<accession>A0A6A5TH10</accession>
<dbReference type="AlphaFoldDB" id="A0A6A5TH10"/>
<protein>
    <submittedName>
        <fullName evidence="1">Uncharacterized protein</fullName>
    </submittedName>
</protein>
<evidence type="ECO:0000313" key="1">
    <source>
        <dbReference type="EMBL" id="KAF1948177.1"/>
    </source>
</evidence>
<sequence>MLVGLLPATLPCASRSSLYARDIADAYGKMGTVASQEGRVLSTARHRRRVGKAGVRMSRGMHAALDCVVIRSAASLSTFIADLPWRSPSPASAKLSTPESRSPHPHAQINHKKACWGYFGYGEHHATAPEPVSSVVVVSQSRTHSVPHTTTPPHSLEAAKAFESFVVVVRPPQLPPATATTASTPSPQYPGAIRDAHTQAQALRRCNSTLSSRPTSLALRATKLLIAYQASQHGTRRGCDERQHHSRHRAVTRGNTNGAFAVLLPTPVSAQCASPKSTWAIDMVFSLPDLEKYQHHVRMAASSVRWPHGIRYLIALRRTISPRHDRLRLNSGEPSVQGKGHATLPACISTSYKRALHKLPRPRGWSESGSSAISFGIFRMTRMKAMLAPTALAAAGSRPGKYHVSSVDLSLNINSFVIIRLFQFRDFRLFISSQLLSPHPMFKVIPKSYLLSTLPSNLTFVTLRQLLAV</sequence>
<dbReference type="EMBL" id="ML977071">
    <property type="protein sequence ID" value="KAF1948177.1"/>
    <property type="molecule type" value="Genomic_DNA"/>
</dbReference>
<gene>
    <name evidence="1" type="ORF">CC80DRAFT_511555</name>
</gene>
<organism evidence="1 2">
    <name type="scientific">Byssothecium circinans</name>
    <dbReference type="NCBI Taxonomy" id="147558"/>
    <lineage>
        <taxon>Eukaryota</taxon>
        <taxon>Fungi</taxon>
        <taxon>Dikarya</taxon>
        <taxon>Ascomycota</taxon>
        <taxon>Pezizomycotina</taxon>
        <taxon>Dothideomycetes</taxon>
        <taxon>Pleosporomycetidae</taxon>
        <taxon>Pleosporales</taxon>
        <taxon>Massarineae</taxon>
        <taxon>Massarinaceae</taxon>
        <taxon>Byssothecium</taxon>
    </lineage>
</organism>
<proteinExistence type="predicted"/>